<accession>A0A2W1JZX9</accession>
<dbReference type="GeneID" id="65281227"/>
<evidence type="ECO:0000313" key="1">
    <source>
        <dbReference type="EMBL" id="PZD79898.1"/>
    </source>
</evidence>
<gene>
    <name evidence="1" type="ORF">DN052_15340</name>
</gene>
<organism evidence="1 2">
    <name type="scientific">Acidithiobacillus ferrooxidans</name>
    <name type="common">Thiobacillus ferrooxidans</name>
    <dbReference type="NCBI Taxonomy" id="920"/>
    <lineage>
        <taxon>Bacteria</taxon>
        <taxon>Pseudomonadati</taxon>
        <taxon>Pseudomonadota</taxon>
        <taxon>Acidithiobacillia</taxon>
        <taxon>Acidithiobacillales</taxon>
        <taxon>Acidithiobacillaceae</taxon>
        <taxon>Acidithiobacillus</taxon>
    </lineage>
</organism>
<dbReference type="OrthoDB" id="1376257at2"/>
<evidence type="ECO:0008006" key="3">
    <source>
        <dbReference type="Google" id="ProtNLM"/>
    </source>
</evidence>
<dbReference type="RefSeq" id="WP_012536965.1">
    <property type="nucleotide sequence ID" value="NZ_AP025160.1"/>
</dbReference>
<reference evidence="1 2" key="1">
    <citation type="submission" date="2018-06" db="EMBL/GenBank/DDBJ databases">
        <title>Draft sequence of Acidithiobacillus ferrooxidans CCM 4253.</title>
        <authorList>
            <person name="Moya-Beltran A."/>
            <person name="Castro M."/>
            <person name="Covarrubias P.C."/>
            <person name="Issotta F."/>
            <person name="Janiczek O."/>
            <person name="Mandl M."/>
            <person name="Kucera J."/>
            <person name="Quatrini R."/>
        </authorList>
    </citation>
    <scope>NUCLEOTIDE SEQUENCE [LARGE SCALE GENOMIC DNA]</scope>
    <source>
        <strain evidence="1 2">CCM 4253</strain>
    </source>
</reference>
<dbReference type="EMBL" id="QKQP01000012">
    <property type="protein sequence ID" value="PZD79898.1"/>
    <property type="molecule type" value="Genomic_DNA"/>
</dbReference>
<proteinExistence type="predicted"/>
<sequence length="106" mass="12075">MSKIVSEDALRRALGKIPEAEGTEWMRKHLFKSVTAACHTPWILDIDTTIKTLFGHQEGAEVGYNPHKPGRPSHAYHAYWMGNLVCCWMWKSRPATPRPPTMSNQD</sequence>
<comment type="caution">
    <text evidence="1">The sequence shown here is derived from an EMBL/GenBank/DDBJ whole genome shotgun (WGS) entry which is preliminary data.</text>
</comment>
<dbReference type="AlphaFoldDB" id="A0A2W1JZX9"/>
<evidence type="ECO:0000313" key="2">
    <source>
        <dbReference type="Proteomes" id="UP000248886"/>
    </source>
</evidence>
<dbReference type="Proteomes" id="UP000248886">
    <property type="component" value="Unassembled WGS sequence"/>
</dbReference>
<protein>
    <recommendedName>
        <fullName evidence="3">Transposase DDE domain-containing protein</fullName>
    </recommendedName>
</protein>
<name>A0A2W1JZX9_ACIFR</name>